<feature type="domain" description="Guanylate cyclase" evidence="9">
    <location>
        <begin position="230"/>
        <end position="355"/>
    </location>
</feature>
<comment type="similarity">
    <text evidence="7">Belongs to the adenylyl cyclase class-4/guanylyl cyclase family.</text>
</comment>
<name>A0A4R0H2V0_9ACTN</name>
<feature type="transmembrane region" description="Helical" evidence="8">
    <location>
        <begin position="34"/>
        <end position="55"/>
    </location>
</feature>
<dbReference type="GO" id="GO:0007168">
    <property type="term" value="P:receptor guanylyl cyclase signaling pathway"/>
    <property type="evidence" value="ECO:0007669"/>
    <property type="project" value="TreeGrafter"/>
</dbReference>
<dbReference type="GO" id="GO:0035556">
    <property type="term" value="P:intracellular signal transduction"/>
    <property type="evidence" value="ECO:0007669"/>
    <property type="project" value="InterPro"/>
</dbReference>
<evidence type="ECO:0000313" key="10">
    <source>
        <dbReference type="EMBL" id="TCC04013.1"/>
    </source>
</evidence>
<evidence type="ECO:0000256" key="8">
    <source>
        <dbReference type="SAM" id="Phobius"/>
    </source>
</evidence>
<evidence type="ECO:0000256" key="5">
    <source>
        <dbReference type="ARBA" id="ARBA00023136"/>
    </source>
</evidence>
<evidence type="ECO:0000256" key="7">
    <source>
        <dbReference type="RuleBase" id="RU000405"/>
    </source>
</evidence>
<dbReference type="RefSeq" id="WP_131344889.1">
    <property type="nucleotide sequence ID" value="NZ_SJJZ01000004.1"/>
</dbReference>
<keyword evidence="6 7" id="KW-0456">Lyase</keyword>
<evidence type="ECO:0000256" key="2">
    <source>
        <dbReference type="ARBA" id="ARBA00022692"/>
    </source>
</evidence>
<evidence type="ECO:0000256" key="3">
    <source>
        <dbReference type="ARBA" id="ARBA00022741"/>
    </source>
</evidence>
<dbReference type="SUPFAM" id="SSF55073">
    <property type="entry name" value="Nucleotide cyclase"/>
    <property type="match status" value="1"/>
</dbReference>
<feature type="transmembrane region" description="Helical" evidence="8">
    <location>
        <begin position="108"/>
        <end position="129"/>
    </location>
</feature>
<keyword evidence="3" id="KW-0547">Nucleotide-binding</keyword>
<comment type="caution">
    <text evidence="10">The sequence shown here is derived from an EMBL/GenBank/DDBJ whole genome shotgun (WGS) entry which is preliminary data.</text>
</comment>
<evidence type="ECO:0000259" key="9">
    <source>
        <dbReference type="PROSITE" id="PS50125"/>
    </source>
</evidence>
<keyword evidence="11" id="KW-1185">Reference proteome</keyword>
<accession>A0A4R0H2V0</accession>
<organism evidence="10 11">
    <name type="scientific">Kribbella soli</name>
    <dbReference type="NCBI Taxonomy" id="1124743"/>
    <lineage>
        <taxon>Bacteria</taxon>
        <taxon>Bacillati</taxon>
        <taxon>Actinomycetota</taxon>
        <taxon>Actinomycetes</taxon>
        <taxon>Propionibacteriales</taxon>
        <taxon>Kribbellaceae</taxon>
        <taxon>Kribbella</taxon>
    </lineage>
</organism>
<keyword evidence="2 8" id="KW-0812">Transmembrane</keyword>
<feature type="transmembrane region" description="Helical" evidence="8">
    <location>
        <begin position="61"/>
        <end position="78"/>
    </location>
</feature>
<protein>
    <submittedName>
        <fullName evidence="10">Adenylate/guanylate cyclase domain-containing protein</fullName>
    </submittedName>
</protein>
<evidence type="ECO:0000256" key="4">
    <source>
        <dbReference type="ARBA" id="ARBA00022989"/>
    </source>
</evidence>
<evidence type="ECO:0000256" key="1">
    <source>
        <dbReference type="ARBA" id="ARBA00004370"/>
    </source>
</evidence>
<dbReference type="GO" id="GO:0000166">
    <property type="term" value="F:nucleotide binding"/>
    <property type="evidence" value="ECO:0007669"/>
    <property type="project" value="UniProtKB-KW"/>
</dbReference>
<dbReference type="EMBL" id="SJJZ01000004">
    <property type="protein sequence ID" value="TCC04013.1"/>
    <property type="molecule type" value="Genomic_DNA"/>
</dbReference>
<proteinExistence type="inferred from homology"/>
<dbReference type="GO" id="GO:0001653">
    <property type="term" value="F:peptide receptor activity"/>
    <property type="evidence" value="ECO:0007669"/>
    <property type="project" value="TreeGrafter"/>
</dbReference>
<keyword evidence="4 8" id="KW-1133">Transmembrane helix</keyword>
<keyword evidence="5 8" id="KW-0472">Membrane</keyword>
<dbReference type="GO" id="GO:0005886">
    <property type="term" value="C:plasma membrane"/>
    <property type="evidence" value="ECO:0007669"/>
    <property type="project" value="TreeGrafter"/>
</dbReference>
<dbReference type="OrthoDB" id="9806704at2"/>
<feature type="transmembrane region" description="Helical" evidence="8">
    <location>
        <begin position="85"/>
        <end position="102"/>
    </location>
</feature>
<feature type="transmembrane region" description="Helical" evidence="8">
    <location>
        <begin position="168"/>
        <end position="189"/>
    </location>
</feature>
<dbReference type="GO" id="GO:0004383">
    <property type="term" value="F:guanylate cyclase activity"/>
    <property type="evidence" value="ECO:0007669"/>
    <property type="project" value="TreeGrafter"/>
</dbReference>
<dbReference type="InterPro" id="IPR050401">
    <property type="entry name" value="Cyclic_nucleotide_synthase"/>
</dbReference>
<dbReference type="InterPro" id="IPR029787">
    <property type="entry name" value="Nucleotide_cyclase"/>
</dbReference>
<dbReference type="InterPro" id="IPR001054">
    <property type="entry name" value="A/G_cyclase"/>
</dbReference>
<dbReference type="Gene3D" id="3.30.70.1230">
    <property type="entry name" value="Nucleotide cyclase"/>
    <property type="match status" value="1"/>
</dbReference>
<dbReference type="GO" id="GO:0004016">
    <property type="term" value="F:adenylate cyclase activity"/>
    <property type="evidence" value="ECO:0007669"/>
    <property type="project" value="TreeGrafter"/>
</dbReference>
<dbReference type="AlphaFoldDB" id="A0A4R0H2V0"/>
<sequence>MTNRRERSPLIQRLAALGTVDGDAEDERLRRSTLVLSTSLICVLTPLWVVTYLALGLPIPTLIPAGYLVVTIASLVWFARTRRYVPFRTFQLTLMLLLPFALQWSLGGFAASSAVSLWGLWPSLGAVLFVGGRGAVGWFAGYLALLAVSAAIDPLLEPTAIPDGVQTAFFVANVTGPSLVAYLLLRYFVRERDREHERSERLLLNVLPAAVATRLKRHDGVIADRFSEATVLFADIVDFTPLAVRLPPEEVVKLLDQVFTAFDRLADDHRLEKIKTIGDAYMVAGGVPTPRDDHCEAVAEMALAMVEVSQRLTGLDTVKLRIGMDTGPVVAGVIGQRKFSYDLWGDTVNTASRLESHGVPGSIQVSSRVYDRLCDRYRFEERGVIDLKGKGPTPAWLLLGPRA</sequence>
<evidence type="ECO:0000256" key="6">
    <source>
        <dbReference type="ARBA" id="ARBA00023239"/>
    </source>
</evidence>
<dbReference type="CDD" id="cd07302">
    <property type="entry name" value="CHD"/>
    <property type="match status" value="1"/>
</dbReference>
<evidence type="ECO:0000313" key="11">
    <source>
        <dbReference type="Proteomes" id="UP000292346"/>
    </source>
</evidence>
<gene>
    <name evidence="10" type="ORF">E0H45_33480</name>
</gene>
<dbReference type="PANTHER" id="PTHR11920:SF335">
    <property type="entry name" value="GUANYLATE CYCLASE"/>
    <property type="match status" value="1"/>
</dbReference>
<feature type="transmembrane region" description="Helical" evidence="8">
    <location>
        <begin position="136"/>
        <end position="156"/>
    </location>
</feature>
<dbReference type="PROSITE" id="PS50125">
    <property type="entry name" value="GUANYLATE_CYCLASE_2"/>
    <property type="match status" value="1"/>
</dbReference>
<dbReference type="Proteomes" id="UP000292346">
    <property type="component" value="Unassembled WGS sequence"/>
</dbReference>
<dbReference type="PROSITE" id="PS00452">
    <property type="entry name" value="GUANYLATE_CYCLASE_1"/>
    <property type="match status" value="1"/>
</dbReference>
<dbReference type="SMART" id="SM00044">
    <property type="entry name" value="CYCc"/>
    <property type="match status" value="1"/>
</dbReference>
<comment type="subcellular location">
    <subcellularLocation>
        <location evidence="1">Membrane</location>
    </subcellularLocation>
</comment>
<dbReference type="Pfam" id="PF00211">
    <property type="entry name" value="Guanylate_cyc"/>
    <property type="match status" value="1"/>
</dbReference>
<dbReference type="PANTHER" id="PTHR11920">
    <property type="entry name" value="GUANYLYL CYCLASE"/>
    <property type="match status" value="1"/>
</dbReference>
<dbReference type="InterPro" id="IPR018297">
    <property type="entry name" value="A/G_cyclase_CS"/>
</dbReference>
<reference evidence="10 11" key="1">
    <citation type="submission" date="2019-02" db="EMBL/GenBank/DDBJ databases">
        <title>Kribbella capetownensis sp. nov. and Kribbella speibonae sp. nov., isolated from soil.</title>
        <authorList>
            <person name="Curtis S.M."/>
            <person name="Norton I."/>
            <person name="Everest G.J."/>
            <person name="Meyers P.R."/>
        </authorList>
    </citation>
    <scope>NUCLEOTIDE SEQUENCE [LARGE SCALE GENOMIC DNA]</scope>
    <source>
        <strain evidence="10 11">KCTC 29219</strain>
    </source>
</reference>